<gene>
    <name evidence="1" type="ORF">N476_17045</name>
</gene>
<reference evidence="1 2" key="1">
    <citation type="submission" date="2013-07" db="EMBL/GenBank/DDBJ databases">
        <title>Comparative Genomic and Metabolomic Analysis of Twelve Strains of Pseudoalteromonas luteoviolacea.</title>
        <authorList>
            <person name="Vynne N.G."/>
            <person name="Mansson M."/>
            <person name="Gram L."/>
        </authorList>
    </citation>
    <scope>NUCLEOTIDE SEQUENCE [LARGE SCALE GENOMIC DNA]</scope>
    <source>
        <strain evidence="1 2">H33</strain>
    </source>
</reference>
<dbReference type="PATRIC" id="fig|1365251.3.peg.2706"/>
<sequence>MTLRRCILWYKAYNAKFIEKRHISKKALRAKPLKVIRSESYLVQMLNSKRFFMNLP</sequence>
<name>A0A167E520_9GAMM</name>
<dbReference type="Proteomes" id="UP000076503">
    <property type="component" value="Unassembled WGS sequence"/>
</dbReference>
<dbReference type="AlphaFoldDB" id="A0A167E520"/>
<evidence type="ECO:0000313" key="2">
    <source>
        <dbReference type="Proteomes" id="UP000076503"/>
    </source>
</evidence>
<accession>A0A167E520</accession>
<protein>
    <submittedName>
        <fullName evidence="1">Uncharacterized protein</fullName>
    </submittedName>
</protein>
<evidence type="ECO:0000313" key="1">
    <source>
        <dbReference type="EMBL" id="KZN50054.1"/>
    </source>
</evidence>
<organism evidence="1 2">
    <name type="scientific">Pseudoalteromonas luteoviolacea H33</name>
    <dbReference type="NCBI Taxonomy" id="1365251"/>
    <lineage>
        <taxon>Bacteria</taxon>
        <taxon>Pseudomonadati</taxon>
        <taxon>Pseudomonadota</taxon>
        <taxon>Gammaproteobacteria</taxon>
        <taxon>Alteromonadales</taxon>
        <taxon>Pseudoalteromonadaceae</taxon>
        <taxon>Pseudoalteromonas</taxon>
    </lineage>
</organism>
<comment type="caution">
    <text evidence="1">The sequence shown here is derived from an EMBL/GenBank/DDBJ whole genome shotgun (WGS) entry which is preliminary data.</text>
</comment>
<proteinExistence type="predicted"/>
<dbReference type="EMBL" id="AUXZ01000077">
    <property type="protein sequence ID" value="KZN50054.1"/>
    <property type="molecule type" value="Genomic_DNA"/>
</dbReference>